<dbReference type="PANTHER" id="PTHR10845">
    <property type="entry name" value="REGULATOR OF G PROTEIN SIGNALING"/>
    <property type="match status" value="1"/>
</dbReference>
<dbReference type="InterPro" id="IPR016137">
    <property type="entry name" value="RGS"/>
</dbReference>
<protein>
    <recommendedName>
        <fullName evidence="3">RGS domain-containing protein</fullName>
    </recommendedName>
</protein>
<evidence type="ECO:0000256" key="1">
    <source>
        <dbReference type="ARBA" id="ARBA00022700"/>
    </source>
</evidence>
<dbReference type="Proteomes" id="UP000824782">
    <property type="component" value="Unassembled WGS sequence"/>
</dbReference>
<evidence type="ECO:0000313" key="5">
    <source>
        <dbReference type="Proteomes" id="UP000824782"/>
    </source>
</evidence>
<dbReference type="PRINTS" id="PR01301">
    <property type="entry name" value="RGSPROTEIN"/>
</dbReference>
<dbReference type="GO" id="GO:0009968">
    <property type="term" value="P:negative regulation of signal transduction"/>
    <property type="evidence" value="ECO:0007669"/>
    <property type="project" value="UniProtKB-KW"/>
</dbReference>
<dbReference type="Gene3D" id="1.10.196.10">
    <property type="match status" value="1"/>
</dbReference>
<feature type="domain" description="RGS" evidence="3">
    <location>
        <begin position="62"/>
        <end position="178"/>
    </location>
</feature>
<comment type="function">
    <text evidence="2">Regulates G protein-coupled receptor signaling cascades, including signaling downstream of the N-formylpeptide chemoattractant receptors and leukotriene receptors. Inhibits B cell chemotaxis. Inhibits signal transduction by increasing the GTPase activity of G protein alpha subunits, thereby driving them into their inactive GDP-bound form.</text>
</comment>
<keyword evidence="5" id="KW-1185">Reference proteome</keyword>
<dbReference type="InterPro" id="IPR024066">
    <property type="entry name" value="RGS_subdom1/3"/>
</dbReference>
<dbReference type="FunFam" id="1.10.167.10:FF:000001">
    <property type="entry name" value="Putative regulator of g-protein signaling 12"/>
    <property type="match status" value="1"/>
</dbReference>
<sequence length="191" mass="22254">MMYLNSFNPDAFLCDKAKELRSSIGTLIHKVDVGNKLMPSNLYKKKDNHRNCIKEAMKWKESFNQLLNSKEGLSAFRTFLKTEFSEENLEFWVACEDYKKTPSENKLPGKAQCIFQEFLQTGAPREVNIDHQTREFTRQQVAVACRGCFDAAQEQTRTLMEKDSYPRFLKSPLYQQLLTQSSIRKLKLSFT</sequence>
<proteinExistence type="predicted"/>
<dbReference type="PROSITE" id="PS50132">
    <property type="entry name" value="RGS"/>
    <property type="match status" value="1"/>
</dbReference>
<keyword evidence="1" id="KW-0734">Signal transduction inhibitor</keyword>
<dbReference type="AlphaFoldDB" id="A0AAV7A9X7"/>
<gene>
    <name evidence="4" type="ORF">GDO81_017721</name>
</gene>
<dbReference type="EMBL" id="WNYA01000009">
    <property type="protein sequence ID" value="KAG8555488.1"/>
    <property type="molecule type" value="Genomic_DNA"/>
</dbReference>
<dbReference type="FunFam" id="1.10.196.10:FF:000001">
    <property type="entry name" value="Regulator of G-protein signaling 8"/>
    <property type="match status" value="1"/>
</dbReference>
<evidence type="ECO:0000259" key="3">
    <source>
        <dbReference type="PROSITE" id="PS50132"/>
    </source>
</evidence>
<dbReference type="InterPro" id="IPR036305">
    <property type="entry name" value="RGS_sf"/>
</dbReference>
<dbReference type="InterPro" id="IPR044926">
    <property type="entry name" value="RGS_subdomain_2"/>
</dbReference>
<dbReference type="Gene3D" id="1.10.167.10">
    <property type="entry name" value="Regulator of G-protein Signalling 4, domain 2"/>
    <property type="match status" value="1"/>
</dbReference>
<name>A0AAV7A9X7_ENGPU</name>
<organism evidence="4 5">
    <name type="scientific">Engystomops pustulosus</name>
    <name type="common">Tungara frog</name>
    <name type="synonym">Physalaemus pustulosus</name>
    <dbReference type="NCBI Taxonomy" id="76066"/>
    <lineage>
        <taxon>Eukaryota</taxon>
        <taxon>Metazoa</taxon>
        <taxon>Chordata</taxon>
        <taxon>Craniata</taxon>
        <taxon>Vertebrata</taxon>
        <taxon>Euteleostomi</taxon>
        <taxon>Amphibia</taxon>
        <taxon>Batrachia</taxon>
        <taxon>Anura</taxon>
        <taxon>Neobatrachia</taxon>
        <taxon>Hyloidea</taxon>
        <taxon>Leptodactylidae</taxon>
        <taxon>Leiuperinae</taxon>
        <taxon>Engystomops</taxon>
    </lineage>
</organism>
<evidence type="ECO:0000313" key="4">
    <source>
        <dbReference type="EMBL" id="KAG8555488.1"/>
    </source>
</evidence>
<evidence type="ECO:0000256" key="2">
    <source>
        <dbReference type="ARBA" id="ARBA00053238"/>
    </source>
</evidence>
<dbReference type="Pfam" id="PF00615">
    <property type="entry name" value="RGS"/>
    <property type="match status" value="1"/>
</dbReference>
<comment type="caution">
    <text evidence="4">The sequence shown here is derived from an EMBL/GenBank/DDBJ whole genome shotgun (WGS) entry which is preliminary data.</text>
</comment>
<dbReference type="SMART" id="SM00315">
    <property type="entry name" value="RGS"/>
    <property type="match status" value="1"/>
</dbReference>
<dbReference type="PANTHER" id="PTHR10845:SF275">
    <property type="entry name" value="REGULATOR OF G-PROTEIN SIGNALING 16 ISOFORM X1"/>
    <property type="match status" value="1"/>
</dbReference>
<dbReference type="SUPFAM" id="SSF48097">
    <property type="entry name" value="Regulator of G-protein signaling, RGS"/>
    <property type="match status" value="1"/>
</dbReference>
<reference evidence="4" key="1">
    <citation type="thesis" date="2020" institute="ProQuest LLC" country="789 East Eisenhower Parkway, Ann Arbor, MI, USA">
        <title>Comparative Genomics and Chromosome Evolution.</title>
        <authorList>
            <person name="Mudd A.B."/>
        </authorList>
    </citation>
    <scope>NUCLEOTIDE SEQUENCE</scope>
    <source>
        <strain evidence="4">237g6f4</strain>
        <tissue evidence="4">Blood</tissue>
    </source>
</reference>
<accession>A0AAV7A9X7</accession>